<proteinExistence type="predicted"/>
<dbReference type="AlphaFoldDB" id="A0A2M3ZW03"/>
<name>A0A2M3ZW03_9DIPT</name>
<reference evidence="2" key="1">
    <citation type="submission" date="2018-01" db="EMBL/GenBank/DDBJ databases">
        <title>An insight into the sialome of Amazonian anophelines.</title>
        <authorList>
            <person name="Ribeiro J.M."/>
            <person name="Scarpassa V."/>
            <person name="Calvo E."/>
        </authorList>
    </citation>
    <scope>NUCLEOTIDE SEQUENCE</scope>
    <source>
        <tissue evidence="2">Salivary glands</tissue>
    </source>
</reference>
<evidence type="ECO:0000313" key="2">
    <source>
        <dbReference type="EMBL" id="MBW32672.1"/>
    </source>
</evidence>
<accession>A0A2M3ZW03</accession>
<organism evidence="2">
    <name type="scientific">Anopheles braziliensis</name>
    <dbReference type="NCBI Taxonomy" id="58242"/>
    <lineage>
        <taxon>Eukaryota</taxon>
        <taxon>Metazoa</taxon>
        <taxon>Ecdysozoa</taxon>
        <taxon>Arthropoda</taxon>
        <taxon>Hexapoda</taxon>
        <taxon>Insecta</taxon>
        <taxon>Pterygota</taxon>
        <taxon>Neoptera</taxon>
        <taxon>Endopterygota</taxon>
        <taxon>Diptera</taxon>
        <taxon>Nematocera</taxon>
        <taxon>Culicoidea</taxon>
        <taxon>Culicidae</taxon>
        <taxon>Anophelinae</taxon>
        <taxon>Anopheles</taxon>
    </lineage>
</organism>
<dbReference type="EMBL" id="GGFM01011921">
    <property type="protein sequence ID" value="MBW32672.1"/>
    <property type="molecule type" value="Transcribed_RNA"/>
</dbReference>
<feature type="chain" id="PRO_5014843947" evidence="1">
    <location>
        <begin position="26"/>
        <end position="84"/>
    </location>
</feature>
<evidence type="ECO:0000256" key="1">
    <source>
        <dbReference type="SAM" id="SignalP"/>
    </source>
</evidence>
<keyword evidence="1" id="KW-0732">Signal</keyword>
<feature type="signal peptide" evidence="1">
    <location>
        <begin position="1"/>
        <end position="25"/>
    </location>
</feature>
<protein>
    <submittedName>
        <fullName evidence="2">Putative secreted peptide</fullName>
    </submittedName>
</protein>
<sequence>MWSDCILSHTVVVLAMVRCSPGSRCSPASDTMFVLIWNKTVGVPVGGQRDKMPTAERLDRRNGPRYLIGAIENLPASHGVTEMV</sequence>